<dbReference type="AlphaFoldDB" id="K3V904"/>
<dbReference type="Proteomes" id="UP000007978">
    <property type="component" value="Chromosome 1"/>
</dbReference>
<name>K3V904_FUSPC</name>
<dbReference type="OrthoDB" id="5058398at2759"/>
<protein>
    <recommendedName>
        <fullName evidence="1">F-box domain-containing protein</fullName>
    </recommendedName>
</protein>
<dbReference type="EMBL" id="AFNW01000605">
    <property type="protein sequence ID" value="EKJ68443.1"/>
    <property type="molecule type" value="Genomic_DNA"/>
</dbReference>
<sequence length="402" mass="46260">MADQTVNELRLEYLPPEILSEIGRCMSLEDLKNVSMTSKKMRRSFSRWLFHSVAVSGNGDKVIYQIAHLLPSMNTEMRQMMMANVKHIRLHVSGPPESYYYNIRKGQRVSRLPVLLATILQQVENVASIDLKTYDYLSKTDHEKLDELFSRLPVYTRLYSLTLGTKKDMNRLINKSARNSIKYLTLTDDSGNSLLKIAKLKCPDLRRLVLRKDFRGIYNPARESLEAVGKDVSKAFPELEWLVIDYDWVTIRDKYTDGDLKGLLGPLAHAVNGMPELERLCVRLSSGLRCKMNIAFLTSCLTSFLAPDEILEEVDYVERELESGMAHIAEIAPNLKQICFTAFDSSAIRRDNDHWRGPVFRDYRMPTPPFMYRGVRNTESAKMSLERLPVPGRHEFPRGLIY</sequence>
<feature type="domain" description="F-box" evidence="1">
    <location>
        <begin position="8"/>
        <end position="53"/>
    </location>
</feature>
<dbReference type="KEGG" id="fpu:FPSE_11451"/>
<dbReference type="GeneID" id="20370068"/>
<proteinExistence type="predicted"/>
<gene>
    <name evidence="2" type="ORF">FPSE_11451</name>
</gene>
<dbReference type="RefSeq" id="XP_009262843.1">
    <property type="nucleotide sequence ID" value="XM_009264568.1"/>
</dbReference>
<organism evidence="2 3">
    <name type="scientific">Fusarium pseudograminearum (strain CS3096)</name>
    <name type="common">Wheat and barley crown-rot fungus</name>
    <dbReference type="NCBI Taxonomy" id="1028729"/>
    <lineage>
        <taxon>Eukaryota</taxon>
        <taxon>Fungi</taxon>
        <taxon>Dikarya</taxon>
        <taxon>Ascomycota</taxon>
        <taxon>Pezizomycotina</taxon>
        <taxon>Sordariomycetes</taxon>
        <taxon>Hypocreomycetidae</taxon>
        <taxon>Hypocreales</taxon>
        <taxon>Nectriaceae</taxon>
        <taxon>Fusarium</taxon>
    </lineage>
</organism>
<dbReference type="InterPro" id="IPR001810">
    <property type="entry name" value="F-box_dom"/>
</dbReference>
<accession>K3V904</accession>
<evidence type="ECO:0000313" key="3">
    <source>
        <dbReference type="Proteomes" id="UP000007978"/>
    </source>
</evidence>
<reference evidence="2 3" key="1">
    <citation type="journal article" date="2012" name="PLoS Pathog.">
        <title>Comparative pathogenomics reveals horizontally acquired novel virulence genes in fungi infecting cereal hosts.</title>
        <authorList>
            <person name="Gardiner D.M."/>
            <person name="McDonald M.C."/>
            <person name="Covarelli L."/>
            <person name="Solomon P.S."/>
            <person name="Rusu A.G."/>
            <person name="Marshall M."/>
            <person name="Kazan K."/>
            <person name="Chakraborty S."/>
            <person name="McDonald B.A."/>
            <person name="Manners J.M."/>
        </authorList>
    </citation>
    <scope>NUCLEOTIDE SEQUENCE [LARGE SCALE GENOMIC DNA]</scope>
    <source>
        <strain evidence="2 3">CS3096</strain>
    </source>
</reference>
<keyword evidence="3" id="KW-1185">Reference proteome</keyword>
<evidence type="ECO:0000259" key="1">
    <source>
        <dbReference type="PROSITE" id="PS50181"/>
    </source>
</evidence>
<comment type="caution">
    <text evidence="2">The sequence shown here is derived from an EMBL/GenBank/DDBJ whole genome shotgun (WGS) entry which is preliminary data.</text>
</comment>
<dbReference type="HOGENOM" id="CLU_057362_0_0_1"/>
<dbReference type="PROSITE" id="PS50181">
    <property type="entry name" value="FBOX"/>
    <property type="match status" value="1"/>
</dbReference>
<evidence type="ECO:0000313" key="2">
    <source>
        <dbReference type="EMBL" id="EKJ68443.1"/>
    </source>
</evidence>